<evidence type="ECO:0000259" key="6">
    <source>
        <dbReference type="PROSITE" id="PS51265"/>
    </source>
</evidence>
<keyword evidence="8" id="KW-1185">Reference proteome</keyword>
<gene>
    <name evidence="7" type="ORF">QBC46DRAFT_266542</name>
</gene>
<dbReference type="GO" id="GO:0003676">
    <property type="term" value="F:nucleic acid binding"/>
    <property type="evidence" value="ECO:0007669"/>
    <property type="project" value="InterPro"/>
</dbReference>
<dbReference type="GO" id="GO:0043539">
    <property type="term" value="F:protein serine/threonine kinase activator activity"/>
    <property type="evidence" value="ECO:0007669"/>
    <property type="project" value="TreeGrafter"/>
</dbReference>
<evidence type="ECO:0000256" key="3">
    <source>
        <dbReference type="ARBA" id="ARBA00022833"/>
    </source>
</evidence>
<dbReference type="GO" id="GO:0010571">
    <property type="term" value="P:positive regulation of nuclear cell cycle DNA replication"/>
    <property type="evidence" value="ECO:0007669"/>
    <property type="project" value="TreeGrafter"/>
</dbReference>
<evidence type="ECO:0000256" key="1">
    <source>
        <dbReference type="ARBA" id="ARBA00022723"/>
    </source>
</evidence>
<feature type="domain" description="DBF4-type" evidence="6">
    <location>
        <begin position="604"/>
        <end position="653"/>
    </location>
</feature>
<dbReference type="PANTHER" id="PTHR15375:SF26">
    <property type="entry name" value="PROTEIN CHIFFON"/>
    <property type="match status" value="1"/>
</dbReference>
<dbReference type="Pfam" id="PF08630">
    <property type="entry name" value="Dfp1_Him1_M"/>
    <property type="match status" value="1"/>
</dbReference>
<accession>A0AAN6N454</accession>
<dbReference type="InterPro" id="IPR036420">
    <property type="entry name" value="BRCT_dom_sf"/>
</dbReference>
<dbReference type="EMBL" id="MU853843">
    <property type="protein sequence ID" value="KAK3937873.1"/>
    <property type="molecule type" value="Genomic_DNA"/>
</dbReference>
<feature type="region of interest" description="Disordered" evidence="5">
    <location>
        <begin position="576"/>
        <end position="611"/>
    </location>
</feature>
<evidence type="ECO:0000313" key="7">
    <source>
        <dbReference type="EMBL" id="KAK3937873.1"/>
    </source>
</evidence>
<dbReference type="InterPro" id="IPR006572">
    <property type="entry name" value="Znf_DBF"/>
</dbReference>
<feature type="region of interest" description="Disordered" evidence="5">
    <location>
        <begin position="179"/>
        <end position="201"/>
    </location>
</feature>
<dbReference type="PROSITE" id="PS51265">
    <property type="entry name" value="ZF_DBF4"/>
    <property type="match status" value="1"/>
</dbReference>
<dbReference type="Pfam" id="PF07535">
    <property type="entry name" value="zf-DBF"/>
    <property type="match status" value="1"/>
</dbReference>
<dbReference type="Proteomes" id="UP001303473">
    <property type="component" value="Unassembled WGS sequence"/>
</dbReference>
<dbReference type="InterPro" id="IPR013939">
    <property type="entry name" value="Regulatory_Dfp1/Him1"/>
</dbReference>
<dbReference type="SUPFAM" id="SSF52113">
    <property type="entry name" value="BRCT domain"/>
    <property type="match status" value="1"/>
</dbReference>
<comment type="caution">
    <text evidence="7">The sequence shown here is derived from an EMBL/GenBank/DDBJ whole genome shotgun (WGS) entry which is preliminary data.</text>
</comment>
<dbReference type="AlphaFoldDB" id="A0AAN6N454"/>
<dbReference type="InterPro" id="IPR051590">
    <property type="entry name" value="Replication_Regulatory_Kinase"/>
</dbReference>
<evidence type="ECO:0000256" key="2">
    <source>
        <dbReference type="ARBA" id="ARBA00022771"/>
    </source>
</evidence>
<protein>
    <submittedName>
        <fullName evidence="7">Dfp1/Him1, central region-domain-containing protein</fullName>
    </submittedName>
</protein>
<keyword evidence="2 4" id="KW-0863">Zinc-finger</keyword>
<dbReference type="SMART" id="SM00586">
    <property type="entry name" value="ZnF_DBF"/>
    <property type="match status" value="1"/>
</dbReference>
<dbReference type="Gene3D" id="3.40.50.10190">
    <property type="entry name" value="BRCT domain"/>
    <property type="match status" value="2"/>
</dbReference>
<dbReference type="InterPro" id="IPR038545">
    <property type="entry name" value="Znf_DBF_sf"/>
</dbReference>
<keyword evidence="1" id="KW-0479">Metal-binding</keyword>
<dbReference type="InterPro" id="IPR055116">
    <property type="entry name" value="DBF4_BRCT"/>
</dbReference>
<evidence type="ECO:0000256" key="5">
    <source>
        <dbReference type="SAM" id="MobiDB-lite"/>
    </source>
</evidence>
<dbReference type="GO" id="GO:0031431">
    <property type="term" value="C:Dbf4-dependent protein kinase complex"/>
    <property type="evidence" value="ECO:0007669"/>
    <property type="project" value="TreeGrafter"/>
</dbReference>
<proteinExistence type="predicted"/>
<dbReference type="GO" id="GO:1901987">
    <property type="term" value="P:regulation of cell cycle phase transition"/>
    <property type="evidence" value="ECO:0007669"/>
    <property type="project" value="TreeGrafter"/>
</dbReference>
<reference evidence="8" key="1">
    <citation type="journal article" date="2023" name="Mol. Phylogenet. Evol.">
        <title>Genome-scale phylogeny and comparative genomics of the fungal order Sordariales.</title>
        <authorList>
            <person name="Hensen N."/>
            <person name="Bonometti L."/>
            <person name="Westerberg I."/>
            <person name="Brannstrom I.O."/>
            <person name="Guillou S."/>
            <person name="Cros-Aarteil S."/>
            <person name="Calhoun S."/>
            <person name="Haridas S."/>
            <person name="Kuo A."/>
            <person name="Mondo S."/>
            <person name="Pangilinan J."/>
            <person name="Riley R."/>
            <person name="LaButti K."/>
            <person name="Andreopoulos B."/>
            <person name="Lipzen A."/>
            <person name="Chen C."/>
            <person name="Yan M."/>
            <person name="Daum C."/>
            <person name="Ng V."/>
            <person name="Clum A."/>
            <person name="Steindorff A."/>
            <person name="Ohm R.A."/>
            <person name="Martin F."/>
            <person name="Silar P."/>
            <person name="Natvig D.O."/>
            <person name="Lalanne C."/>
            <person name="Gautier V."/>
            <person name="Ament-Velasquez S.L."/>
            <person name="Kruys A."/>
            <person name="Hutchinson M.I."/>
            <person name="Powell A.J."/>
            <person name="Barry K."/>
            <person name="Miller A.N."/>
            <person name="Grigoriev I.V."/>
            <person name="Debuchy R."/>
            <person name="Gladieux P."/>
            <person name="Hiltunen Thoren M."/>
            <person name="Johannesson H."/>
        </authorList>
    </citation>
    <scope>NUCLEOTIDE SEQUENCE [LARGE SCALE GENOMIC DNA]</scope>
    <source>
        <strain evidence="8">CBS 340.73</strain>
    </source>
</reference>
<keyword evidence="3" id="KW-0862">Zinc</keyword>
<feature type="compositionally biased region" description="Basic and acidic residues" evidence="5">
    <location>
        <begin position="576"/>
        <end position="588"/>
    </location>
</feature>
<organism evidence="7 8">
    <name type="scientific">Diplogelasinospora grovesii</name>
    <dbReference type="NCBI Taxonomy" id="303347"/>
    <lineage>
        <taxon>Eukaryota</taxon>
        <taxon>Fungi</taxon>
        <taxon>Dikarya</taxon>
        <taxon>Ascomycota</taxon>
        <taxon>Pezizomycotina</taxon>
        <taxon>Sordariomycetes</taxon>
        <taxon>Sordariomycetidae</taxon>
        <taxon>Sordariales</taxon>
        <taxon>Diplogelasinosporaceae</taxon>
        <taxon>Diplogelasinospora</taxon>
    </lineage>
</organism>
<sequence>MATVSLSPTPVHFSTMSTRRVPLASNPNVANSPLRASSGLNAKARVRSYAEMQREEACGQPPPAKRQMVEHGNQRVAVPSPTRARTAKMVVHRTAPRTAAATATERTVRGVGYKPSEEELESIRQWQQQHRARFPKMVFYFESIPDDHRSKLAKQLAQLGAREEKFFSIEITHVVTTRPIPSEKPVQNQNEPSHDAHAAGEQPMTIDPSLLNRTADIAASTSSIRRKPLFETSSTRRIPMQVHEDAIRRPKTRNTDVLHRAREMGKKIWSMEKLQKILDMVLEPDPYKSAVLGQSRGTAPATKGNENSNLLQMLQNERVHGPSDRDPTVVTKELNKFKGPYIYVYDIEEKMKPIMVREYPKVADKKDGEWPQFRVASQGRCPFVEDYDYEKENREQTRPKERVAKATAAVEAVAPVLAPPQVPPPKPATGKRTMAEMEDAHNRGAAVVRPTESFDRARVSNPPSLDFRAQNAFMSHAKAGRLLAGEPVASGVQPSHITSAIRSQMLSSNAGVLGSKAGTSKEIHGLQRKVLQKASTPAVSYDLSSRRMAEMSHDSNTFIRSASVGRALHGKLDAVDEDEAAKQKEKALRRTVSNPVAPTKQKKRDPKPGYCENCQDKFDDFDDHIVSRKHRKFADNDENWAQLDDLLGQLKRMPRYCFDEEHEF</sequence>
<dbReference type="Pfam" id="PF22437">
    <property type="entry name" value="DBF4_BRCT"/>
    <property type="match status" value="1"/>
</dbReference>
<dbReference type="FunFam" id="6.10.250.3410:FF:000001">
    <property type="entry name" value="Protein DBF4 homolog A"/>
    <property type="match status" value="1"/>
</dbReference>
<dbReference type="Gene3D" id="6.10.250.3410">
    <property type="entry name" value="DBF zinc finger"/>
    <property type="match status" value="1"/>
</dbReference>
<dbReference type="PANTHER" id="PTHR15375">
    <property type="entry name" value="ACTIVATOR OF S-PHASE KINASE-RELATED"/>
    <property type="match status" value="1"/>
</dbReference>
<evidence type="ECO:0000313" key="8">
    <source>
        <dbReference type="Proteomes" id="UP001303473"/>
    </source>
</evidence>
<name>A0AAN6N454_9PEZI</name>
<evidence type="ECO:0000256" key="4">
    <source>
        <dbReference type="PROSITE-ProRule" id="PRU00600"/>
    </source>
</evidence>
<dbReference type="GO" id="GO:0008270">
    <property type="term" value="F:zinc ion binding"/>
    <property type="evidence" value="ECO:0007669"/>
    <property type="project" value="UniProtKB-KW"/>
</dbReference>